<gene>
    <name evidence="8" type="ORF">BSAL_51735</name>
</gene>
<reference evidence="9" key="1">
    <citation type="submission" date="2015-09" db="EMBL/GenBank/DDBJ databases">
        <authorList>
            <consortium name="Pathogen Informatics"/>
        </authorList>
    </citation>
    <scope>NUCLEOTIDE SEQUENCE [LARGE SCALE GENOMIC DNA]</scope>
    <source>
        <strain evidence="9">Lake Konstanz</strain>
    </source>
</reference>
<keyword evidence="2 6" id="KW-0812">Transmembrane</keyword>
<dbReference type="GO" id="GO:0016491">
    <property type="term" value="F:oxidoreductase activity"/>
    <property type="evidence" value="ECO:0007669"/>
    <property type="project" value="InterPro"/>
</dbReference>
<feature type="transmembrane region" description="Helical" evidence="6">
    <location>
        <begin position="171"/>
        <end position="189"/>
    </location>
</feature>
<evidence type="ECO:0000256" key="1">
    <source>
        <dbReference type="ARBA" id="ARBA00004370"/>
    </source>
</evidence>
<comment type="subcellular location">
    <subcellularLocation>
        <location evidence="1">Membrane</location>
    </subcellularLocation>
</comment>
<dbReference type="InterPro" id="IPR006694">
    <property type="entry name" value="Fatty_acid_hydroxylase"/>
</dbReference>
<evidence type="ECO:0000256" key="4">
    <source>
        <dbReference type="ARBA" id="ARBA00023136"/>
    </source>
</evidence>
<organism evidence="8 9">
    <name type="scientific">Bodo saltans</name>
    <name type="common">Flagellated protozoan</name>
    <dbReference type="NCBI Taxonomy" id="75058"/>
    <lineage>
        <taxon>Eukaryota</taxon>
        <taxon>Discoba</taxon>
        <taxon>Euglenozoa</taxon>
        <taxon>Kinetoplastea</taxon>
        <taxon>Metakinetoplastina</taxon>
        <taxon>Eubodonida</taxon>
        <taxon>Bodonidae</taxon>
        <taxon>Bodo</taxon>
    </lineage>
</organism>
<evidence type="ECO:0000313" key="8">
    <source>
        <dbReference type="EMBL" id="CUI11285.1"/>
    </source>
</evidence>
<evidence type="ECO:0000313" key="9">
    <source>
        <dbReference type="Proteomes" id="UP000051952"/>
    </source>
</evidence>
<dbReference type="VEuPathDB" id="TriTrypDB:BSAL_51735"/>
<name>A0A0S4KFW2_BODSA</name>
<keyword evidence="4 6" id="KW-0472">Membrane</keyword>
<dbReference type="GO" id="GO:0016020">
    <property type="term" value="C:membrane"/>
    <property type="evidence" value="ECO:0007669"/>
    <property type="project" value="UniProtKB-SubCell"/>
</dbReference>
<evidence type="ECO:0000256" key="6">
    <source>
        <dbReference type="SAM" id="Phobius"/>
    </source>
</evidence>
<evidence type="ECO:0000256" key="5">
    <source>
        <dbReference type="SAM" id="MobiDB-lite"/>
    </source>
</evidence>
<evidence type="ECO:0000259" key="7">
    <source>
        <dbReference type="Pfam" id="PF04116"/>
    </source>
</evidence>
<feature type="compositionally biased region" description="Basic residues" evidence="5">
    <location>
        <begin position="287"/>
        <end position="297"/>
    </location>
</feature>
<protein>
    <submittedName>
        <fullName evidence="8">C-5 sterol desaturase, putative</fullName>
    </submittedName>
</protein>
<dbReference type="Pfam" id="PF04116">
    <property type="entry name" value="FA_hydroxylase"/>
    <property type="match status" value="1"/>
</dbReference>
<feature type="transmembrane region" description="Helical" evidence="6">
    <location>
        <begin position="6"/>
        <end position="29"/>
    </location>
</feature>
<proteinExistence type="predicted"/>
<dbReference type="OMA" id="KMASFDM"/>
<dbReference type="Proteomes" id="UP000051952">
    <property type="component" value="Unassembled WGS sequence"/>
</dbReference>
<evidence type="ECO:0000256" key="3">
    <source>
        <dbReference type="ARBA" id="ARBA00022989"/>
    </source>
</evidence>
<keyword evidence="3 6" id="KW-1133">Transmembrane helix</keyword>
<dbReference type="AlphaFoldDB" id="A0A0S4KFW2"/>
<feature type="domain" description="Fatty acid hydroxylase" evidence="7">
    <location>
        <begin position="98"/>
        <end position="231"/>
    </location>
</feature>
<feature type="transmembrane region" description="Helical" evidence="6">
    <location>
        <begin position="59"/>
        <end position="78"/>
    </location>
</feature>
<keyword evidence="9" id="KW-1185">Reference proteome</keyword>
<dbReference type="InterPro" id="IPR050307">
    <property type="entry name" value="Sterol_Desaturase_Related"/>
</dbReference>
<feature type="transmembrane region" description="Helical" evidence="6">
    <location>
        <begin position="84"/>
        <end position="106"/>
    </location>
</feature>
<dbReference type="PANTHER" id="PTHR11863">
    <property type="entry name" value="STEROL DESATURASE"/>
    <property type="match status" value="1"/>
</dbReference>
<evidence type="ECO:0000256" key="2">
    <source>
        <dbReference type="ARBA" id="ARBA00022692"/>
    </source>
</evidence>
<dbReference type="EMBL" id="CYKH01000068">
    <property type="protein sequence ID" value="CUI11285.1"/>
    <property type="molecule type" value="Genomic_DNA"/>
</dbReference>
<dbReference type="OrthoDB" id="408954at2759"/>
<dbReference type="GO" id="GO:0008610">
    <property type="term" value="P:lipid biosynthetic process"/>
    <property type="evidence" value="ECO:0007669"/>
    <property type="project" value="InterPro"/>
</dbReference>
<dbReference type="GO" id="GO:0005506">
    <property type="term" value="F:iron ion binding"/>
    <property type="evidence" value="ECO:0007669"/>
    <property type="project" value="InterPro"/>
</dbReference>
<sequence>MSYIGGLLFTGVIYVGFEFYNYLIIPLFGKVQSHRIPYRAPPQDSLEFIDKLYINFSRLITALFVWHCFQFSASALVLDLDTQSVLYALQLMIVQLPMLFIVYDFFYTLFHWALHWEWLYPLVHKHHHRQLSPFRGNSDAINVHPFEYVVGEYNHLLSMYLMTKIWGPGQVHALLFFVFILVGGALASLNHTRVDLQVPYVFNVRAHDFHHRQPRCNYGQYLMLWDCVFGTFMPSEPRSTDAVAIARSKKFLLEKTTATSAVQSAAATLPTTSHQDNDKLKSAAISKKQKSPSPKRR</sequence>
<feature type="region of interest" description="Disordered" evidence="5">
    <location>
        <begin position="264"/>
        <end position="297"/>
    </location>
</feature>
<accession>A0A0S4KFW2</accession>